<sequence>MTGSVRMSDSGHTRRRVLGASGALAGLVTLSGCGLFDDDPEPAPAPDALQPLLDEALTLAAAHTRVALAQPALAAKLTPLAEAHRAHAVELARVIGTTLPSGGAAPSAATTGADTAAALRKSEQAAQKTAAAACRSAPAERAALVGSIAAARASHAEALR</sequence>
<dbReference type="InterPro" id="IPR006311">
    <property type="entry name" value="TAT_signal"/>
</dbReference>
<keyword evidence="2" id="KW-1185">Reference proteome</keyword>
<proteinExistence type="predicted"/>
<dbReference type="EMBL" id="BOMS01000025">
    <property type="protein sequence ID" value="GIE65793.1"/>
    <property type="molecule type" value="Genomic_DNA"/>
</dbReference>
<evidence type="ECO:0000313" key="2">
    <source>
        <dbReference type="Proteomes" id="UP000624709"/>
    </source>
</evidence>
<comment type="caution">
    <text evidence="1">The sequence shown here is derived from an EMBL/GenBank/DDBJ whole genome shotgun (WGS) entry which is preliminary data.</text>
</comment>
<organism evidence="1 2">
    <name type="scientific">Actinoplanes palleronii</name>
    <dbReference type="NCBI Taxonomy" id="113570"/>
    <lineage>
        <taxon>Bacteria</taxon>
        <taxon>Bacillati</taxon>
        <taxon>Actinomycetota</taxon>
        <taxon>Actinomycetes</taxon>
        <taxon>Micromonosporales</taxon>
        <taxon>Micromonosporaceae</taxon>
        <taxon>Actinoplanes</taxon>
    </lineage>
</organism>
<dbReference type="PROSITE" id="PS51257">
    <property type="entry name" value="PROKAR_LIPOPROTEIN"/>
    <property type="match status" value="1"/>
</dbReference>
<gene>
    <name evidence="1" type="ORF">Apa02nite_019010</name>
</gene>
<dbReference type="Proteomes" id="UP000624709">
    <property type="component" value="Unassembled WGS sequence"/>
</dbReference>
<reference evidence="1 2" key="1">
    <citation type="submission" date="2021-01" db="EMBL/GenBank/DDBJ databases">
        <title>Whole genome shotgun sequence of Actinoplanes palleronii NBRC 14916.</title>
        <authorList>
            <person name="Komaki H."/>
            <person name="Tamura T."/>
        </authorList>
    </citation>
    <scope>NUCLEOTIDE SEQUENCE [LARGE SCALE GENOMIC DNA]</scope>
    <source>
        <strain evidence="1 2">NBRC 14916</strain>
    </source>
</reference>
<name>A0ABQ4B557_9ACTN</name>
<accession>A0ABQ4B557</accession>
<dbReference type="PROSITE" id="PS51318">
    <property type="entry name" value="TAT"/>
    <property type="match status" value="1"/>
</dbReference>
<evidence type="ECO:0000313" key="1">
    <source>
        <dbReference type="EMBL" id="GIE65793.1"/>
    </source>
</evidence>
<protein>
    <submittedName>
        <fullName evidence="1">Uncharacterized protein</fullName>
    </submittedName>
</protein>